<reference evidence="2" key="1">
    <citation type="submission" date="2025-08" db="UniProtKB">
        <authorList>
            <consortium name="Ensembl"/>
        </authorList>
    </citation>
    <scope>IDENTIFICATION</scope>
</reference>
<evidence type="ECO:0000313" key="3">
    <source>
        <dbReference type="Proteomes" id="UP000694406"/>
    </source>
</evidence>
<feature type="region of interest" description="Disordered" evidence="1">
    <location>
        <begin position="1"/>
        <end position="83"/>
    </location>
</feature>
<keyword evidence="3" id="KW-1185">Reference proteome</keyword>
<organism evidence="2 3">
    <name type="scientific">Laticauda laticaudata</name>
    <name type="common">Blue-ringed sea krait</name>
    <name type="synonym">Blue-lipped sea krait</name>
    <dbReference type="NCBI Taxonomy" id="8630"/>
    <lineage>
        <taxon>Eukaryota</taxon>
        <taxon>Metazoa</taxon>
        <taxon>Chordata</taxon>
        <taxon>Craniata</taxon>
        <taxon>Vertebrata</taxon>
        <taxon>Euteleostomi</taxon>
        <taxon>Lepidosauria</taxon>
        <taxon>Squamata</taxon>
        <taxon>Bifurcata</taxon>
        <taxon>Unidentata</taxon>
        <taxon>Episquamata</taxon>
        <taxon>Toxicofera</taxon>
        <taxon>Serpentes</taxon>
        <taxon>Colubroidea</taxon>
        <taxon>Elapidae</taxon>
        <taxon>Laticaudinae</taxon>
        <taxon>Laticauda</taxon>
    </lineage>
</organism>
<evidence type="ECO:0000256" key="1">
    <source>
        <dbReference type="SAM" id="MobiDB-lite"/>
    </source>
</evidence>
<dbReference type="GeneTree" id="ENSGT01030000235556"/>
<accession>A0A8C5SRJ5</accession>
<dbReference type="Ensembl" id="ENSLLTT00000021134.1">
    <property type="protein sequence ID" value="ENSLLTP00000020380.1"/>
    <property type="gene ID" value="ENSLLTG00000015268.1"/>
</dbReference>
<proteinExistence type="predicted"/>
<feature type="compositionally biased region" description="Polar residues" evidence="1">
    <location>
        <begin position="1"/>
        <end position="14"/>
    </location>
</feature>
<protein>
    <submittedName>
        <fullName evidence="2">Uncharacterized protein</fullName>
    </submittedName>
</protein>
<dbReference type="Proteomes" id="UP000694406">
    <property type="component" value="Unplaced"/>
</dbReference>
<feature type="compositionally biased region" description="Basic and acidic residues" evidence="1">
    <location>
        <begin position="73"/>
        <end position="83"/>
    </location>
</feature>
<reference evidence="2" key="2">
    <citation type="submission" date="2025-09" db="UniProtKB">
        <authorList>
            <consortium name="Ensembl"/>
        </authorList>
    </citation>
    <scope>IDENTIFICATION</scope>
</reference>
<dbReference type="AlphaFoldDB" id="A0A8C5SRJ5"/>
<evidence type="ECO:0000313" key="2">
    <source>
        <dbReference type="Ensembl" id="ENSLLTP00000020380.1"/>
    </source>
</evidence>
<name>A0A8C5SRJ5_LATLA</name>
<sequence length="118" mass="12319">MCGQRQSPCGSSGSHPGVRVSCPSDRSHGPPTPSGESGGCVQPREHAAPAYLDPSTSTLPHGIRHGGSRGVNHGHEPHEAEVGDREVDLVRVKLEAAGKLVFRQVEQAETLRGGDEAA</sequence>